<accession>A0ABV6CXQ8</accession>
<gene>
    <name evidence="1" type="ORF">ACFFJC_12100</name>
</gene>
<name>A0ABV6CXQ8_9SPHN</name>
<dbReference type="SUPFAM" id="SSF51735">
    <property type="entry name" value="NAD(P)-binding Rossmann-fold domains"/>
    <property type="match status" value="1"/>
</dbReference>
<protein>
    <recommendedName>
        <fullName evidence="3">Gfo/Idh/MocA-like oxidoreductase N-terminal domain-containing protein</fullName>
    </recommendedName>
</protein>
<dbReference type="EMBL" id="JBHLWK010000014">
    <property type="protein sequence ID" value="MFC0205013.1"/>
    <property type="molecule type" value="Genomic_DNA"/>
</dbReference>
<dbReference type="Proteomes" id="UP001589798">
    <property type="component" value="Unassembled WGS sequence"/>
</dbReference>
<dbReference type="RefSeq" id="WP_379487775.1">
    <property type="nucleotide sequence ID" value="NZ_JBHLWK010000014.1"/>
</dbReference>
<dbReference type="Gene3D" id="3.40.50.720">
    <property type="entry name" value="NAD(P)-binding Rossmann-like Domain"/>
    <property type="match status" value="1"/>
</dbReference>
<comment type="caution">
    <text evidence="1">The sequence shown here is derived from an EMBL/GenBank/DDBJ whole genome shotgun (WGS) entry which is preliminary data.</text>
</comment>
<evidence type="ECO:0000313" key="2">
    <source>
        <dbReference type="Proteomes" id="UP001589798"/>
    </source>
</evidence>
<evidence type="ECO:0008006" key="3">
    <source>
        <dbReference type="Google" id="ProtNLM"/>
    </source>
</evidence>
<sequence length="72" mass="7284">MAVNVAVIGLGKMGTSHLAIANALSQLNVTAICGAFGDLVRFCGSFVPGTFAIYGLDSRGKPPLTAGARTLC</sequence>
<proteinExistence type="predicted"/>
<evidence type="ECO:0000313" key="1">
    <source>
        <dbReference type="EMBL" id="MFC0205013.1"/>
    </source>
</evidence>
<reference evidence="1 2" key="1">
    <citation type="submission" date="2024-09" db="EMBL/GenBank/DDBJ databases">
        <authorList>
            <person name="Sun Q."/>
            <person name="Mori K."/>
        </authorList>
    </citation>
    <scope>NUCLEOTIDE SEQUENCE [LARGE SCALE GENOMIC DNA]</scope>
    <source>
        <strain evidence="1 2">CCM 7706</strain>
    </source>
</reference>
<keyword evidence="2" id="KW-1185">Reference proteome</keyword>
<dbReference type="InterPro" id="IPR036291">
    <property type="entry name" value="NAD(P)-bd_dom_sf"/>
</dbReference>
<organism evidence="1 2">
    <name type="scientific">Novosphingobium soli</name>
    <dbReference type="NCBI Taxonomy" id="574956"/>
    <lineage>
        <taxon>Bacteria</taxon>
        <taxon>Pseudomonadati</taxon>
        <taxon>Pseudomonadota</taxon>
        <taxon>Alphaproteobacteria</taxon>
        <taxon>Sphingomonadales</taxon>
        <taxon>Sphingomonadaceae</taxon>
        <taxon>Novosphingobium</taxon>
    </lineage>
</organism>